<dbReference type="Proteomes" id="UP000320857">
    <property type="component" value="Unassembled WGS sequence"/>
</dbReference>
<gene>
    <name evidence="3" type="ORF">FNX44_001895</name>
    <name evidence="2" type="ORF">H3147_02565</name>
</gene>
<dbReference type="CDD" id="cd02440">
    <property type="entry name" value="AdoMet_MTases"/>
    <property type="match status" value="1"/>
</dbReference>
<accession>A0A5P0YJW1</accession>
<evidence type="ECO:0000313" key="2">
    <source>
        <dbReference type="EMBL" id="MBB1257714.1"/>
    </source>
</evidence>
<evidence type="ECO:0000313" key="5">
    <source>
        <dbReference type="Proteomes" id="UP000517765"/>
    </source>
</evidence>
<reference evidence="2" key="3">
    <citation type="journal article" name="Syst. Appl. Microbiol.">
        <title>Streptomyces alkaliterrae sp. nov., isolated from an alkaline soil, and emended descriptions of Streptomyces alkaliphilus, Streptomyces calidiresistens and Streptomyces durbertensis.</title>
        <authorList>
            <person name="Swiecimska M."/>
            <person name="Golinska P."/>
            <person name="Nouioui I."/>
            <person name="Wypij M."/>
            <person name="Rai M."/>
            <person name="Sangal V."/>
            <person name="Goodfellow M."/>
        </authorList>
    </citation>
    <scope>NUCLEOTIDE SEQUENCE</scope>
    <source>
        <strain evidence="2">OF8</strain>
    </source>
</reference>
<evidence type="ECO:0000313" key="3">
    <source>
        <dbReference type="EMBL" id="MQS00653.1"/>
    </source>
</evidence>
<dbReference type="InterPro" id="IPR025714">
    <property type="entry name" value="Methyltranfer_dom"/>
</dbReference>
<keyword evidence="3" id="KW-0808">Transferase</keyword>
<dbReference type="GO" id="GO:0032259">
    <property type="term" value="P:methylation"/>
    <property type="evidence" value="ECO:0007669"/>
    <property type="project" value="UniProtKB-KW"/>
</dbReference>
<proteinExistence type="predicted"/>
<sequence>MTDKTVEYVHGHPESVLRSHRWRTAANSAGYLLSDLRPGLDLLDVGCGPGTITVELAELVAPGRVVAVDAEAEVLAAAREHAARRGLTGVEFTSARVESLPFPDDSFDVVHAHQVLQHVGDPVRALREMRRVCRPGGLVAVRDADYAAMAWYPELPELDDWLGLYRRVARAAGGEPDAGRRLLAWARAAGYDNGGELLPSASVWCFSGEDDRAWWGGLWADRTVEPDYATRVTDGGHGTSAELSGIADAWRRWRRHPDAWFSVLHGELRHRLPRTGTGTGLSGRPE</sequence>
<dbReference type="RefSeq" id="WP_143646135.1">
    <property type="nucleotide sequence ID" value="NZ_JABJXA010000008.1"/>
</dbReference>
<keyword evidence="4" id="KW-1185">Reference proteome</keyword>
<dbReference type="AlphaFoldDB" id="A0A5P0YJW1"/>
<dbReference type="Pfam" id="PF13847">
    <property type="entry name" value="Methyltransf_31"/>
    <property type="match status" value="1"/>
</dbReference>
<dbReference type="PANTHER" id="PTHR43591:SF24">
    <property type="entry name" value="2-METHOXY-6-POLYPRENYL-1,4-BENZOQUINOL METHYLASE, MITOCHONDRIAL"/>
    <property type="match status" value="1"/>
</dbReference>
<evidence type="ECO:0000259" key="1">
    <source>
        <dbReference type="Pfam" id="PF13847"/>
    </source>
</evidence>
<dbReference type="GO" id="GO:0008168">
    <property type="term" value="F:methyltransferase activity"/>
    <property type="evidence" value="ECO:0007669"/>
    <property type="project" value="UniProtKB-KW"/>
</dbReference>
<organism evidence="3 4">
    <name type="scientific">Streptomyces alkaliterrae</name>
    <dbReference type="NCBI Taxonomy" id="2213162"/>
    <lineage>
        <taxon>Bacteria</taxon>
        <taxon>Bacillati</taxon>
        <taxon>Actinomycetota</taxon>
        <taxon>Actinomycetes</taxon>
        <taxon>Kitasatosporales</taxon>
        <taxon>Streptomycetaceae</taxon>
        <taxon>Streptomyces</taxon>
    </lineage>
</organism>
<dbReference type="OrthoDB" id="9795634at2"/>
<dbReference type="InterPro" id="IPR029063">
    <property type="entry name" value="SAM-dependent_MTases_sf"/>
</dbReference>
<comment type="caution">
    <text evidence="3">The sequence shown here is derived from an EMBL/GenBank/DDBJ whole genome shotgun (WGS) entry which is preliminary data.</text>
</comment>
<dbReference type="Proteomes" id="UP000517765">
    <property type="component" value="Unassembled WGS sequence"/>
</dbReference>
<evidence type="ECO:0000313" key="4">
    <source>
        <dbReference type="Proteomes" id="UP000320857"/>
    </source>
</evidence>
<dbReference type="EMBL" id="VJYK02000009">
    <property type="protein sequence ID" value="MQS00653.1"/>
    <property type="molecule type" value="Genomic_DNA"/>
</dbReference>
<reference evidence="5" key="2">
    <citation type="submission" date="2020-05" db="EMBL/GenBank/DDBJ databases">
        <title>Classification of alakaliphilic streptomycetes isolated from an alkaline soil next to Lonar Crater, India and a proposal for the recognition of Streptomyces alkaliterrae sp. nov.</title>
        <authorList>
            <person name="Golinska P."/>
        </authorList>
    </citation>
    <scope>NUCLEOTIDE SEQUENCE [LARGE SCALE GENOMIC DNA]</scope>
    <source>
        <strain evidence="5">OF8</strain>
    </source>
</reference>
<feature type="domain" description="Methyltransferase" evidence="1">
    <location>
        <begin position="38"/>
        <end position="162"/>
    </location>
</feature>
<dbReference type="Gene3D" id="3.40.50.150">
    <property type="entry name" value="Vaccinia Virus protein VP39"/>
    <property type="match status" value="1"/>
</dbReference>
<dbReference type="EMBL" id="JABJXA010000008">
    <property type="protein sequence ID" value="MBB1257714.1"/>
    <property type="molecule type" value="Genomic_DNA"/>
</dbReference>
<dbReference type="PANTHER" id="PTHR43591">
    <property type="entry name" value="METHYLTRANSFERASE"/>
    <property type="match status" value="1"/>
</dbReference>
<name>A0A5P0YJW1_9ACTN</name>
<keyword evidence="3" id="KW-0489">Methyltransferase</keyword>
<dbReference type="SUPFAM" id="SSF53335">
    <property type="entry name" value="S-adenosyl-L-methionine-dependent methyltransferases"/>
    <property type="match status" value="1"/>
</dbReference>
<reference evidence="3 4" key="1">
    <citation type="submission" date="2019-10" db="EMBL/GenBank/DDBJ databases">
        <title>Streptomyces sp. nov., a novel actinobacterium isolated from alkaline environment.</title>
        <authorList>
            <person name="Golinska P."/>
        </authorList>
    </citation>
    <scope>NUCLEOTIDE SEQUENCE [LARGE SCALE GENOMIC DNA]</scope>
    <source>
        <strain evidence="3 4">OF1</strain>
    </source>
</reference>
<protein>
    <submittedName>
        <fullName evidence="3">Methyltransferase domain-containing protein</fullName>
    </submittedName>
</protein>